<dbReference type="PANTHER" id="PTHR11384">
    <property type="entry name" value="ATP-BINDING CASSETTE, SUB-FAMILY D MEMBER"/>
    <property type="match status" value="1"/>
</dbReference>
<feature type="transmembrane region" description="Helical" evidence="5">
    <location>
        <begin position="106"/>
        <end position="123"/>
    </location>
</feature>
<dbReference type="InterPro" id="IPR036640">
    <property type="entry name" value="ABC1_TM_sf"/>
</dbReference>
<protein>
    <submittedName>
        <fullName evidence="7">ATP-binding cassette sub- D member 4</fullName>
    </submittedName>
</protein>
<evidence type="ECO:0000313" key="7">
    <source>
        <dbReference type="EMBL" id="KAH9424549.1"/>
    </source>
</evidence>
<dbReference type="GO" id="GO:0005524">
    <property type="term" value="F:ATP binding"/>
    <property type="evidence" value="ECO:0007669"/>
    <property type="project" value="UniProtKB-KW"/>
</dbReference>
<keyword evidence="8" id="KW-1185">Reference proteome</keyword>
<evidence type="ECO:0000256" key="4">
    <source>
        <dbReference type="ARBA" id="ARBA00023136"/>
    </source>
</evidence>
<reference evidence="7 8" key="1">
    <citation type="journal article" date="2018" name="J. Allergy Clin. Immunol.">
        <title>High-quality assembly of Dermatophagoides pteronyssinus genome and transcriptome reveals a wide range of novel allergens.</title>
        <authorList>
            <person name="Liu X.Y."/>
            <person name="Yang K.Y."/>
            <person name="Wang M.Q."/>
            <person name="Kwok J.S."/>
            <person name="Zeng X."/>
            <person name="Yang Z."/>
            <person name="Xiao X.J."/>
            <person name="Lau C.P."/>
            <person name="Li Y."/>
            <person name="Huang Z.M."/>
            <person name="Ba J.G."/>
            <person name="Yim A.K."/>
            <person name="Ouyang C.Y."/>
            <person name="Ngai S.M."/>
            <person name="Chan T.F."/>
            <person name="Leung E.L."/>
            <person name="Liu L."/>
            <person name="Liu Z.G."/>
            <person name="Tsui S.K."/>
        </authorList>
    </citation>
    <scope>NUCLEOTIDE SEQUENCE [LARGE SCALE GENOMIC DNA]</scope>
    <source>
        <strain evidence="7">Derp</strain>
    </source>
</reference>
<feature type="transmembrane region" description="Helical" evidence="5">
    <location>
        <begin position="70"/>
        <end position="94"/>
    </location>
</feature>
<keyword evidence="4 5" id="KW-0472">Membrane</keyword>
<name>A0ABQ8JPM6_DERPT</name>
<dbReference type="InterPro" id="IPR050835">
    <property type="entry name" value="ABC_transporter_sub-D"/>
</dbReference>
<dbReference type="Gene3D" id="1.20.1560.10">
    <property type="entry name" value="ABC transporter type 1, transmembrane domain"/>
    <property type="match status" value="1"/>
</dbReference>
<gene>
    <name evidence="7" type="primary">ABCD4</name>
    <name evidence="7" type="ORF">DERP_004734</name>
</gene>
<feature type="transmembrane region" description="Helical" evidence="5">
    <location>
        <begin position="317"/>
        <end position="343"/>
    </location>
</feature>
<dbReference type="SUPFAM" id="SSF90123">
    <property type="entry name" value="ABC transporter transmembrane region"/>
    <property type="match status" value="1"/>
</dbReference>
<evidence type="ECO:0000259" key="6">
    <source>
        <dbReference type="Pfam" id="PF06472"/>
    </source>
</evidence>
<sequence>MVVKKKLKGHLIKHFFQVWRLLILSNNNAGIFNFKDADKDDEEENQQIDHKQRQKCWNLQQPYKWTIINILFLILLSIIQEIIIFQIGLITARFYYVLLLKDIFKFYTQLLFTMILVLFMSLIKSFRQYVSTIIEIEFREHLTKYFVDNYFENNNYYFSNQASSSSDEANVNDRSSSVPLIMKNLSDLDNVDQRLCQDLSKLCTECTVFISKSVILPFIVAYYSYKVFITVGWLGVLICLAIFSISTFVNRFLLNSIVKWTYLKEKHEGIYRSEHIVIRNKCEHIAFANIEQQTKQNLYGKFRNLLSIHENLALQQFYLNFLTTIFDYSGSIISFIIISIPLFQGKYDQLNEAELSRQISANSFICLYLINCFSRIIDITSNFATINGIGYRLTELKSAFKNHQSSSENFRKNDDFNHDDQQLNANQKDLFIQFSNVLSTAATLPKQQQQPNIKLQIFRNENLFINNSRQLPICKMIKQLLPSPQSIIIRLDIKKLTDVMFIMIDSNYGEFFLKKMLSDPIKRSTIISYLNEYSSLANFPIQTDPNDDDNLNEQIKNLLDKQKHLLNFLVAFIIRPKLLIIENITKLSLMDNLIDQIYQHCRLLGITILTISDNHNDDDDKYLQYHHRYLKI</sequence>
<evidence type="ECO:0000256" key="5">
    <source>
        <dbReference type="SAM" id="Phobius"/>
    </source>
</evidence>
<feature type="domain" description="ABC transmembrane type-1" evidence="6">
    <location>
        <begin position="69"/>
        <end position="168"/>
    </location>
</feature>
<accession>A0ABQ8JPM6</accession>
<evidence type="ECO:0000256" key="2">
    <source>
        <dbReference type="ARBA" id="ARBA00022692"/>
    </source>
</evidence>
<reference evidence="7 8" key="2">
    <citation type="journal article" date="2022" name="Mol. Biol. Evol.">
        <title>Comparative Genomics Reveals Insights into the Divergent Evolution of Astigmatic Mites and Household Pest Adaptations.</title>
        <authorList>
            <person name="Xiong Q."/>
            <person name="Wan A.T."/>
            <person name="Liu X."/>
            <person name="Fung C.S."/>
            <person name="Xiao X."/>
            <person name="Malainual N."/>
            <person name="Hou J."/>
            <person name="Wang L."/>
            <person name="Wang M."/>
            <person name="Yang K.Y."/>
            <person name="Cui Y."/>
            <person name="Leung E.L."/>
            <person name="Nong W."/>
            <person name="Shin S.K."/>
            <person name="Au S.W."/>
            <person name="Jeong K.Y."/>
            <person name="Chew F.T."/>
            <person name="Hui J.H."/>
            <person name="Leung T.F."/>
            <person name="Tungtrongchitr A."/>
            <person name="Zhong N."/>
            <person name="Liu Z."/>
            <person name="Tsui S.K."/>
        </authorList>
    </citation>
    <scope>NUCLEOTIDE SEQUENCE [LARGE SCALE GENOMIC DNA]</scope>
    <source>
        <strain evidence="7">Derp</strain>
    </source>
</reference>
<dbReference type="PANTHER" id="PTHR11384:SF59">
    <property type="entry name" value="LYSOSOMAL COBALAMIN TRANSPORTER ABCD4"/>
    <property type="match status" value="1"/>
</dbReference>
<keyword evidence="7" id="KW-0547">Nucleotide-binding</keyword>
<dbReference type="Pfam" id="PF06472">
    <property type="entry name" value="ABC_membrane_2"/>
    <property type="match status" value="2"/>
</dbReference>
<dbReference type="Proteomes" id="UP000887458">
    <property type="component" value="Unassembled WGS sequence"/>
</dbReference>
<evidence type="ECO:0000313" key="8">
    <source>
        <dbReference type="Proteomes" id="UP000887458"/>
    </source>
</evidence>
<keyword evidence="3 5" id="KW-1133">Transmembrane helix</keyword>
<comment type="caution">
    <text evidence="7">The sequence shown here is derived from an EMBL/GenBank/DDBJ whole genome shotgun (WGS) entry which is preliminary data.</text>
</comment>
<keyword evidence="2 5" id="KW-0812">Transmembrane</keyword>
<feature type="domain" description="ABC transmembrane type-1" evidence="6">
    <location>
        <begin position="182"/>
        <end position="343"/>
    </location>
</feature>
<dbReference type="InterPro" id="IPR011527">
    <property type="entry name" value="ABC1_TM_dom"/>
</dbReference>
<keyword evidence="1" id="KW-0813">Transport</keyword>
<dbReference type="EMBL" id="NJHN03000029">
    <property type="protein sequence ID" value="KAH9424549.1"/>
    <property type="molecule type" value="Genomic_DNA"/>
</dbReference>
<evidence type="ECO:0000256" key="3">
    <source>
        <dbReference type="ARBA" id="ARBA00022989"/>
    </source>
</evidence>
<proteinExistence type="predicted"/>
<keyword evidence="7" id="KW-0067">ATP-binding</keyword>
<evidence type="ECO:0000256" key="1">
    <source>
        <dbReference type="ARBA" id="ARBA00022448"/>
    </source>
</evidence>
<organism evidence="7 8">
    <name type="scientific">Dermatophagoides pteronyssinus</name>
    <name type="common">European house dust mite</name>
    <dbReference type="NCBI Taxonomy" id="6956"/>
    <lineage>
        <taxon>Eukaryota</taxon>
        <taxon>Metazoa</taxon>
        <taxon>Ecdysozoa</taxon>
        <taxon>Arthropoda</taxon>
        <taxon>Chelicerata</taxon>
        <taxon>Arachnida</taxon>
        <taxon>Acari</taxon>
        <taxon>Acariformes</taxon>
        <taxon>Sarcoptiformes</taxon>
        <taxon>Astigmata</taxon>
        <taxon>Psoroptidia</taxon>
        <taxon>Analgoidea</taxon>
        <taxon>Pyroglyphidae</taxon>
        <taxon>Dermatophagoidinae</taxon>
        <taxon>Dermatophagoides</taxon>
    </lineage>
</organism>
<feature type="transmembrane region" description="Helical" evidence="5">
    <location>
        <begin position="231"/>
        <end position="254"/>
    </location>
</feature>